<dbReference type="Proteomes" id="UP000052013">
    <property type="component" value="Unassembled WGS sequence"/>
</dbReference>
<dbReference type="PATRIC" id="fig|1423739.3.peg.169"/>
<evidence type="ECO:0000313" key="2">
    <source>
        <dbReference type="EMBL" id="KRL65339.1"/>
    </source>
</evidence>
<dbReference type="Pfam" id="PF13349">
    <property type="entry name" value="DUF4097"/>
    <property type="match status" value="1"/>
</dbReference>
<dbReference type="STRING" id="1423739.FC85_GL000162"/>
<proteinExistence type="predicted"/>
<dbReference type="RefSeq" id="WP_057864760.1">
    <property type="nucleotide sequence ID" value="NZ_AZEY01000068.1"/>
</dbReference>
<dbReference type="EMBL" id="AZEY01000068">
    <property type="protein sequence ID" value="KRL65339.1"/>
    <property type="molecule type" value="Genomic_DNA"/>
</dbReference>
<accession>A0A0R1SKF0</accession>
<name>A0A0R1SKF0_9LACO</name>
<gene>
    <name evidence="2" type="ORF">FC85_GL000162</name>
</gene>
<protein>
    <recommendedName>
        <fullName evidence="1">DUF4097 domain-containing protein</fullName>
    </recommendedName>
</protein>
<dbReference type="InterPro" id="IPR025164">
    <property type="entry name" value="Toastrack_DUF4097"/>
</dbReference>
<comment type="caution">
    <text evidence="2">The sequence shown here is derived from an EMBL/GenBank/DDBJ whole genome shotgun (WGS) entry which is preliminary data.</text>
</comment>
<evidence type="ECO:0000313" key="3">
    <source>
        <dbReference type="Proteomes" id="UP000052013"/>
    </source>
</evidence>
<sequence>MKKMFIIGFSIMILGLLFAGFGFAHGGNQGIYWDNGFKAVDSKAQGRHYRQRSFSNINQIDLTADDDISIRRGNVSKVTVRYLNGNQVNEVDGKLTISGASHHRHFSWIIGGFEDDYNNDSPISVTIPEKAKLASLTGNPEDSVEVEGLTINKVDLTGEADVSMTDTNIKKSFNLQNDGDVTLRGVKAPALLQSSDDGDVTITESTFNKGQSSLSTDDGDVTLSSNTFDSVKTNTSDGDMTFRNQLINKRFEASTDDGDISGHINREKPIRVIAQGDDSDVTLFGRSRRSYGIDNVKGVQYRFDTNDGDITVE</sequence>
<dbReference type="AlphaFoldDB" id="A0A0R1SKF0"/>
<evidence type="ECO:0000259" key="1">
    <source>
        <dbReference type="Pfam" id="PF13349"/>
    </source>
</evidence>
<organism evidence="2 3">
    <name type="scientific">Lentilactobacillus diolivorans DSM 14421</name>
    <dbReference type="NCBI Taxonomy" id="1423739"/>
    <lineage>
        <taxon>Bacteria</taxon>
        <taxon>Bacillati</taxon>
        <taxon>Bacillota</taxon>
        <taxon>Bacilli</taxon>
        <taxon>Lactobacillales</taxon>
        <taxon>Lactobacillaceae</taxon>
        <taxon>Lentilactobacillus</taxon>
    </lineage>
</organism>
<reference evidence="2 3" key="1">
    <citation type="journal article" date="2015" name="Genome Announc.">
        <title>Expanding the biotechnology potential of lactobacilli through comparative genomics of 213 strains and associated genera.</title>
        <authorList>
            <person name="Sun Z."/>
            <person name="Harris H.M."/>
            <person name="McCann A."/>
            <person name="Guo C."/>
            <person name="Argimon S."/>
            <person name="Zhang W."/>
            <person name="Yang X."/>
            <person name="Jeffery I.B."/>
            <person name="Cooney J.C."/>
            <person name="Kagawa T.F."/>
            <person name="Liu W."/>
            <person name="Song Y."/>
            <person name="Salvetti E."/>
            <person name="Wrobel A."/>
            <person name="Rasinkangas P."/>
            <person name="Parkhill J."/>
            <person name="Rea M.C."/>
            <person name="O'Sullivan O."/>
            <person name="Ritari J."/>
            <person name="Douillard F.P."/>
            <person name="Paul Ross R."/>
            <person name="Yang R."/>
            <person name="Briner A.E."/>
            <person name="Felis G.E."/>
            <person name="de Vos W.M."/>
            <person name="Barrangou R."/>
            <person name="Klaenhammer T.R."/>
            <person name="Caufield P.W."/>
            <person name="Cui Y."/>
            <person name="Zhang H."/>
            <person name="O'Toole P.W."/>
        </authorList>
    </citation>
    <scope>NUCLEOTIDE SEQUENCE [LARGE SCALE GENOMIC DNA]</scope>
    <source>
        <strain evidence="2 3">DSM 14421</strain>
    </source>
</reference>
<feature type="domain" description="DUF4097" evidence="1">
    <location>
        <begin position="57"/>
        <end position="313"/>
    </location>
</feature>